<dbReference type="RefSeq" id="XP_007777789.1">
    <property type="nucleotide sequence ID" value="XM_007779599.1"/>
</dbReference>
<dbReference type="HOGENOM" id="CLU_003953_5_1_1"/>
<reference evidence="3" key="1">
    <citation type="submission" date="2012-06" db="EMBL/GenBank/DDBJ databases">
        <title>The genome sequence of Coniosporium apollinis CBS 100218.</title>
        <authorList>
            <consortium name="The Broad Institute Genome Sequencing Platform"/>
            <person name="Cuomo C."/>
            <person name="Gorbushina A."/>
            <person name="Noack S."/>
            <person name="Walker B."/>
            <person name="Young S.K."/>
            <person name="Zeng Q."/>
            <person name="Gargeya S."/>
            <person name="Fitzgerald M."/>
            <person name="Haas B."/>
            <person name="Abouelleil A."/>
            <person name="Alvarado L."/>
            <person name="Arachchi H.M."/>
            <person name="Berlin A.M."/>
            <person name="Chapman S.B."/>
            <person name="Goldberg J."/>
            <person name="Griggs A."/>
            <person name="Gujja S."/>
            <person name="Hansen M."/>
            <person name="Howarth C."/>
            <person name="Imamovic A."/>
            <person name="Larimer J."/>
            <person name="McCowan C."/>
            <person name="Montmayeur A."/>
            <person name="Murphy C."/>
            <person name="Neiman D."/>
            <person name="Pearson M."/>
            <person name="Priest M."/>
            <person name="Roberts A."/>
            <person name="Saif S."/>
            <person name="Shea T."/>
            <person name="Sisk P."/>
            <person name="Sykes S."/>
            <person name="Wortman J."/>
            <person name="Nusbaum C."/>
            <person name="Birren B."/>
        </authorList>
    </citation>
    <scope>NUCLEOTIDE SEQUENCE [LARGE SCALE GENOMIC DNA]</scope>
    <source>
        <strain evidence="3">CBS 100218</strain>
    </source>
</reference>
<dbReference type="OrthoDB" id="5428863at2759"/>
<dbReference type="eggNOG" id="ENOG502RYWV">
    <property type="taxonomic scope" value="Eukaryota"/>
</dbReference>
<dbReference type="Proteomes" id="UP000016924">
    <property type="component" value="Unassembled WGS sequence"/>
</dbReference>
<keyword evidence="3" id="KW-1185">Reference proteome</keyword>
<name>R7YKM7_CONA1</name>
<protein>
    <recommendedName>
        <fullName evidence="1">Heterokaryon incompatibility domain-containing protein</fullName>
    </recommendedName>
</protein>
<dbReference type="PANTHER" id="PTHR33112:SF12">
    <property type="entry name" value="HETEROKARYON INCOMPATIBILITY DOMAIN-CONTAINING PROTEIN"/>
    <property type="match status" value="1"/>
</dbReference>
<organism evidence="2 3">
    <name type="scientific">Coniosporium apollinis (strain CBS 100218)</name>
    <name type="common">Rock-inhabiting black yeast</name>
    <dbReference type="NCBI Taxonomy" id="1168221"/>
    <lineage>
        <taxon>Eukaryota</taxon>
        <taxon>Fungi</taxon>
        <taxon>Dikarya</taxon>
        <taxon>Ascomycota</taxon>
        <taxon>Pezizomycotina</taxon>
        <taxon>Dothideomycetes</taxon>
        <taxon>Dothideomycetes incertae sedis</taxon>
        <taxon>Coniosporium</taxon>
    </lineage>
</organism>
<dbReference type="Pfam" id="PF06985">
    <property type="entry name" value="HET"/>
    <property type="match status" value="1"/>
</dbReference>
<dbReference type="GeneID" id="19899005"/>
<feature type="domain" description="Heterokaryon incompatibility" evidence="1">
    <location>
        <begin position="157"/>
        <end position="302"/>
    </location>
</feature>
<evidence type="ECO:0000313" key="2">
    <source>
        <dbReference type="EMBL" id="EON62472.1"/>
    </source>
</evidence>
<dbReference type="AlphaFoldDB" id="R7YKM7"/>
<dbReference type="InterPro" id="IPR010730">
    <property type="entry name" value="HET"/>
</dbReference>
<dbReference type="EMBL" id="JH767559">
    <property type="protein sequence ID" value="EON62472.1"/>
    <property type="molecule type" value="Genomic_DNA"/>
</dbReference>
<evidence type="ECO:0000313" key="3">
    <source>
        <dbReference type="Proteomes" id="UP000016924"/>
    </source>
</evidence>
<dbReference type="PANTHER" id="PTHR33112">
    <property type="entry name" value="DOMAIN PROTEIN, PUTATIVE-RELATED"/>
    <property type="match status" value="1"/>
</dbReference>
<proteinExistence type="predicted"/>
<dbReference type="STRING" id="1168221.R7YKM7"/>
<evidence type="ECO:0000259" key="1">
    <source>
        <dbReference type="Pfam" id="PF06985"/>
    </source>
</evidence>
<sequence>MYNATKSFDDQPVVDLRDIHCYTGWEDTLLSRSGKRLDWNLSLTFATLDAGSRPGRIQKRMYPAAFRLHSQDAHLLGLDESVYNLGWDVNPEKCDVNFMRLSYQNCRRIHGAKCEHPSRTSCGKEVKLWTRASLPTSMRFVDVEDNCIRVVTPQPDYVALSYMWGGVPMFKLTKANLHRMETAGSLLSVTLPRTIQDAMGVTRALGERYTWIDAICICQDDEDSYLDQIRHMDRIYCNAVLTIVAAGADHADAGLPCFRPGSRRHMQVVEEIQGMRLVSAAPELVKVMDRFSYSSRGWTFQEYVFSKRLLVFTPFQVYYSCKTECVSEDFRGPRAPREYIEGFELPEGSAQGAGRDFPTHYETVVAAYTRRELTFQADVISAVFGILNLMSTTLNERFICGVPGSCVFEHGLLWRSRGRLSRRESSSSRRSSNFPSWSWIGWVGPVKFNLGTMLANDPRFAEDVRIITRWSIRLPQSKQRASVFERFREDRGQAAEVQCSEDAHLAFTEEGILCFATDSAVLLVENRAVNLSDYSAVFRICHRGECIGCVLLDREVAESLLGARWRRKVQDGGVDDGVHEPAYNVMLIERKGGIAYRVGLGQVHKAGWGLAGPVRKEIELG</sequence>
<dbReference type="OMA" id="LMPERCL"/>
<accession>R7YKM7</accession>
<gene>
    <name evidence="2" type="ORF">W97_01694</name>
</gene>